<feature type="transmembrane region" description="Helical" evidence="1">
    <location>
        <begin position="20"/>
        <end position="39"/>
    </location>
</feature>
<organism evidence="2 3">
    <name type="scientific">Ralstonia insidiosa</name>
    <dbReference type="NCBI Taxonomy" id="190721"/>
    <lineage>
        <taxon>Bacteria</taxon>
        <taxon>Pseudomonadati</taxon>
        <taxon>Pseudomonadota</taxon>
        <taxon>Betaproteobacteria</taxon>
        <taxon>Burkholderiales</taxon>
        <taxon>Burkholderiaceae</taxon>
        <taxon>Ralstonia</taxon>
    </lineage>
</organism>
<proteinExistence type="predicted"/>
<keyword evidence="1" id="KW-0472">Membrane</keyword>
<sequence length="61" mass="6117">MKNAVLKFLRDEQGATAVEYGMIAGLIAAAIAATISALGGDLKTVFNNICGAIKGGTATTC</sequence>
<accession>A0A848P5V4</accession>
<reference evidence="2 3" key="1">
    <citation type="submission" date="2020-04" db="EMBL/GenBank/DDBJ databases">
        <title>Ralstonia insidiosa genome sequencing and assembly.</title>
        <authorList>
            <person name="Martins R.C.R."/>
            <person name="Perdigao-Neto L.V."/>
            <person name="Levin A.S.S."/>
            <person name="Costa S.F."/>
        </authorList>
    </citation>
    <scope>NUCLEOTIDE SEQUENCE [LARGE SCALE GENOMIC DNA]</scope>
    <source>
        <strain evidence="2 3">5047</strain>
    </source>
</reference>
<dbReference type="InterPro" id="IPR007047">
    <property type="entry name" value="Flp_Fap"/>
</dbReference>
<dbReference type="Proteomes" id="UP000575469">
    <property type="component" value="Unassembled WGS sequence"/>
</dbReference>
<dbReference type="Pfam" id="PF04964">
    <property type="entry name" value="Flp_Fap"/>
    <property type="match status" value="1"/>
</dbReference>
<keyword evidence="1" id="KW-1133">Transmembrane helix</keyword>
<evidence type="ECO:0000313" key="3">
    <source>
        <dbReference type="Proteomes" id="UP000575469"/>
    </source>
</evidence>
<protein>
    <submittedName>
        <fullName evidence="2">Flp family type IVb pilin</fullName>
    </submittedName>
</protein>
<evidence type="ECO:0000256" key="1">
    <source>
        <dbReference type="SAM" id="Phobius"/>
    </source>
</evidence>
<evidence type="ECO:0000313" key="2">
    <source>
        <dbReference type="EMBL" id="NMV40006.1"/>
    </source>
</evidence>
<keyword evidence="1" id="KW-0812">Transmembrane</keyword>
<dbReference type="RefSeq" id="WP_104654319.1">
    <property type="nucleotide sequence ID" value="NZ_JABBZM010000018.1"/>
</dbReference>
<name>A0A848P5V4_9RALS</name>
<gene>
    <name evidence="2" type="ORF">HGR00_19020</name>
</gene>
<dbReference type="AlphaFoldDB" id="A0A848P5V4"/>
<dbReference type="EMBL" id="JABBZM010000018">
    <property type="protein sequence ID" value="NMV40006.1"/>
    <property type="molecule type" value="Genomic_DNA"/>
</dbReference>
<comment type="caution">
    <text evidence="2">The sequence shown here is derived from an EMBL/GenBank/DDBJ whole genome shotgun (WGS) entry which is preliminary data.</text>
</comment>